<dbReference type="EMBL" id="JAJQKU010000002">
    <property type="protein sequence ID" value="MCD9096865.1"/>
    <property type="molecule type" value="Genomic_DNA"/>
</dbReference>
<protein>
    <submittedName>
        <fullName evidence="1">Uncharacterized protein</fullName>
    </submittedName>
</protein>
<keyword evidence="2" id="KW-1185">Reference proteome</keyword>
<proteinExistence type="predicted"/>
<dbReference type="Proteomes" id="UP001430360">
    <property type="component" value="Unassembled WGS sequence"/>
</dbReference>
<name>A0ABS8UEB9_9GAMM</name>
<comment type="caution">
    <text evidence="1">The sequence shown here is derived from an EMBL/GenBank/DDBJ whole genome shotgun (WGS) entry which is preliminary data.</text>
</comment>
<reference evidence="1" key="2">
    <citation type="journal article" date="2022" name="Syst. Appl. Microbiol.">
        <title>Physiological and genomic characterisation of Luteimonas fraxinea sp. nov., a bacterial species associated with trees tolerant to ash dieback.</title>
        <authorList>
            <person name="Ulrich K."/>
            <person name="Becker R."/>
            <person name="Behrendt U."/>
            <person name="Kube M."/>
            <person name="Schneck V."/>
            <person name="Ulrich A."/>
        </authorList>
    </citation>
    <scope>NUCLEOTIDE SEQUENCE</scope>
    <source>
        <strain evidence="1">A1P009</strain>
    </source>
</reference>
<dbReference type="Gene3D" id="3.40.630.30">
    <property type="match status" value="1"/>
</dbReference>
<evidence type="ECO:0000313" key="2">
    <source>
        <dbReference type="Proteomes" id="UP001430360"/>
    </source>
</evidence>
<organism evidence="1 2">
    <name type="scientific">Luteimonas fraxinea</name>
    <dbReference type="NCBI Taxonomy" id="2901869"/>
    <lineage>
        <taxon>Bacteria</taxon>
        <taxon>Pseudomonadati</taxon>
        <taxon>Pseudomonadota</taxon>
        <taxon>Gammaproteobacteria</taxon>
        <taxon>Lysobacterales</taxon>
        <taxon>Lysobacteraceae</taxon>
        <taxon>Luteimonas</taxon>
    </lineage>
</organism>
<sequence>MQNAPAPVRETERLILRLPRLEDCVRYAEPRADEVALRSVGGHLPRSAAWLEYLRMSGAWAVQGVAMLSLIGKSSGPVRLPPRAHEIAVELRGQTRAQWQAAGATRA</sequence>
<reference evidence="1" key="1">
    <citation type="submission" date="2021-12" db="EMBL/GenBank/DDBJ databases">
        <authorList>
            <person name="Ulrich A."/>
        </authorList>
    </citation>
    <scope>NUCLEOTIDE SEQUENCE</scope>
    <source>
        <strain evidence="1">A1P009</strain>
    </source>
</reference>
<dbReference type="RefSeq" id="WP_232135779.1">
    <property type="nucleotide sequence ID" value="NZ_CP089507.1"/>
</dbReference>
<evidence type="ECO:0000313" key="1">
    <source>
        <dbReference type="EMBL" id="MCD9096865.1"/>
    </source>
</evidence>
<accession>A0ABS8UEB9</accession>
<gene>
    <name evidence="1" type="ORF">LTT95_07900</name>
</gene>